<dbReference type="PANTHER" id="PTHR33602">
    <property type="entry name" value="REGULATORY PROTEIN RECX FAMILY PROTEIN"/>
    <property type="match status" value="1"/>
</dbReference>
<dbReference type="Pfam" id="PF02631">
    <property type="entry name" value="RecX_HTH2"/>
    <property type="match status" value="1"/>
</dbReference>
<evidence type="ECO:0000256" key="4">
    <source>
        <dbReference type="ARBA" id="ARBA00022490"/>
    </source>
</evidence>
<organism evidence="10 11">
    <name type="scientific">Microbulbifer hydrolyticus</name>
    <dbReference type="NCBI Taxonomy" id="48074"/>
    <lineage>
        <taxon>Bacteria</taxon>
        <taxon>Pseudomonadati</taxon>
        <taxon>Pseudomonadota</taxon>
        <taxon>Gammaproteobacteria</taxon>
        <taxon>Cellvibrionales</taxon>
        <taxon>Microbulbiferaceae</taxon>
        <taxon>Microbulbifer</taxon>
    </lineage>
</organism>
<feature type="domain" description="RecX first three-helical" evidence="9">
    <location>
        <begin position="53"/>
        <end position="81"/>
    </location>
</feature>
<comment type="caution">
    <text evidence="10">The sequence shown here is derived from an EMBL/GenBank/DDBJ whole genome shotgun (WGS) entry which is preliminary data.</text>
</comment>
<accession>A0AA89T7A8</accession>
<evidence type="ECO:0000256" key="1">
    <source>
        <dbReference type="ARBA" id="ARBA00004496"/>
    </source>
</evidence>
<dbReference type="RefSeq" id="WP_237567843.1">
    <property type="nucleotide sequence ID" value="NZ_CP047491.1"/>
</dbReference>
<dbReference type="AlphaFoldDB" id="A0AA89T7A8"/>
<gene>
    <name evidence="5" type="primary">recX</name>
    <name evidence="10" type="ORF">HNQ53_003438</name>
</gene>
<evidence type="ECO:0000256" key="3">
    <source>
        <dbReference type="ARBA" id="ARBA00018111"/>
    </source>
</evidence>
<evidence type="ECO:0000256" key="6">
    <source>
        <dbReference type="SAM" id="MobiDB-lite"/>
    </source>
</evidence>
<dbReference type="Gene3D" id="1.10.10.10">
    <property type="entry name" value="Winged helix-like DNA-binding domain superfamily/Winged helix DNA-binding domain"/>
    <property type="match status" value="3"/>
</dbReference>
<dbReference type="Pfam" id="PF21982">
    <property type="entry name" value="RecX_HTH1"/>
    <property type="match status" value="1"/>
</dbReference>
<keyword evidence="4 5" id="KW-0963">Cytoplasm</keyword>
<dbReference type="InterPro" id="IPR053926">
    <property type="entry name" value="RecX_HTH_1st"/>
</dbReference>
<dbReference type="HAMAP" id="MF_01114">
    <property type="entry name" value="RecX"/>
    <property type="match status" value="1"/>
</dbReference>
<evidence type="ECO:0000313" key="11">
    <source>
        <dbReference type="Proteomes" id="UP000563601"/>
    </source>
</evidence>
<dbReference type="Proteomes" id="UP000563601">
    <property type="component" value="Unassembled WGS sequence"/>
</dbReference>
<comment type="function">
    <text evidence="5">Modulates RecA activity.</text>
</comment>
<evidence type="ECO:0000259" key="9">
    <source>
        <dbReference type="Pfam" id="PF21982"/>
    </source>
</evidence>
<sequence length="213" mass="24255">MSFPDDNSGGQPSWLPDISEPDSLDTPHSPDTHKTAGSAEVSRESADAFQALFNSALELLSRREHSCHELRQKLGKKYPLGDFDALLLRLQELNYQSDQRFAEVFCRSRVQRGQGPLRIRQELQLRGIHSSLAQAAMDQLQEDVDWFELALEQLQRKFRRPIDPSLERQQEMKERARRQRYLAYRGFLSDAIQYAIAELDAAGDSGHGAETGL</sequence>
<dbReference type="GO" id="GO:0006282">
    <property type="term" value="P:regulation of DNA repair"/>
    <property type="evidence" value="ECO:0007669"/>
    <property type="project" value="UniProtKB-UniRule"/>
</dbReference>
<feature type="domain" description="RecX third three-helical" evidence="8">
    <location>
        <begin position="144"/>
        <end position="196"/>
    </location>
</feature>
<evidence type="ECO:0000313" key="10">
    <source>
        <dbReference type="EMBL" id="MBB5213190.1"/>
    </source>
</evidence>
<proteinExistence type="inferred from homology"/>
<protein>
    <recommendedName>
        <fullName evidence="3 5">Regulatory protein RecX</fullName>
    </recommendedName>
</protein>
<dbReference type="Pfam" id="PF21981">
    <property type="entry name" value="RecX_HTH3"/>
    <property type="match status" value="1"/>
</dbReference>
<dbReference type="InterPro" id="IPR003783">
    <property type="entry name" value="Regulatory_RecX"/>
</dbReference>
<dbReference type="EMBL" id="JACHHR010000007">
    <property type="protein sequence ID" value="MBB5213190.1"/>
    <property type="molecule type" value="Genomic_DNA"/>
</dbReference>
<evidence type="ECO:0000256" key="5">
    <source>
        <dbReference type="HAMAP-Rule" id="MF_01114"/>
    </source>
</evidence>
<dbReference type="InterPro" id="IPR053925">
    <property type="entry name" value="RecX_HTH_3rd"/>
</dbReference>
<evidence type="ECO:0000259" key="7">
    <source>
        <dbReference type="Pfam" id="PF02631"/>
    </source>
</evidence>
<name>A0AA89T7A8_9GAMM</name>
<dbReference type="GO" id="GO:0005737">
    <property type="term" value="C:cytoplasm"/>
    <property type="evidence" value="ECO:0007669"/>
    <property type="project" value="UniProtKB-SubCell"/>
</dbReference>
<feature type="domain" description="RecX second three-helical" evidence="7">
    <location>
        <begin position="97"/>
        <end position="137"/>
    </location>
</feature>
<dbReference type="PANTHER" id="PTHR33602:SF1">
    <property type="entry name" value="REGULATORY PROTEIN RECX FAMILY PROTEIN"/>
    <property type="match status" value="1"/>
</dbReference>
<feature type="region of interest" description="Disordered" evidence="6">
    <location>
        <begin position="1"/>
        <end position="41"/>
    </location>
</feature>
<evidence type="ECO:0000259" key="8">
    <source>
        <dbReference type="Pfam" id="PF21981"/>
    </source>
</evidence>
<comment type="subcellular location">
    <subcellularLocation>
        <location evidence="1 5">Cytoplasm</location>
    </subcellularLocation>
</comment>
<dbReference type="InterPro" id="IPR036388">
    <property type="entry name" value="WH-like_DNA-bd_sf"/>
</dbReference>
<dbReference type="InterPro" id="IPR053924">
    <property type="entry name" value="RecX_HTH_2nd"/>
</dbReference>
<reference evidence="10 11" key="1">
    <citation type="submission" date="2020-08" db="EMBL/GenBank/DDBJ databases">
        <title>Genomic Encyclopedia of Type Strains, Phase IV (KMG-IV): sequencing the most valuable type-strain genomes for metagenomic binning, comparative biology and taxonomic classification.</title>
        <authorList>
            <person name="Goeker M."/>
        </authorList>
    </citation>
    <scope>NUCLEOTIDE SEQUENCE [LARGE SCALE GENOMIC DNA]</scope>
    <source>
        <strain evidence="10 11">DSM 11525</strain>
    </source>
</reference>
<comment type="similarity">
    <text evidence="2 5">Belongs to the RecX family.</text>
</comment>
<evidence type="ECO:0000256" key="2">
    <source>
        <dbReference type="ARBA" id="ARBA00009695"/>
    </source>
</evidence>